<feature type="compositionally biased region" description="Polar residues" evidence="1">
    <location>
        <begin position="7"/>
        <end position="27"/>
    </location>
</feature>
<protein>
    <submittedName>
        <fullName evidence="3">Uncharacterized protein</fullName>
    </submittedName>
</protein>
<sequence length="231" mass="26170">MTEIIEPTSSGLSGESGQIRPPSTSPTHHPDLKSLAHTFIDGSQSRSGTPYCQNEKVSADLRLSASEFAESIPEEIEEDDEVEEITGESRKCYKTDDWEVDRSTEIDAMGGDGGMLEEGEELYREKESLEEDCLKSELRPVLERRRREVMVARQQGVLLDRGHEIVRAFSMVGNDIELKELHRFPSNALSNSGKRPAHFSCRKQVSAFVIYEIIIFYILYKILLDFLLTLL</sequence>
<evidence type="ECO:0000313" key="4">
    <source>
        <dbReference type="Proteomes" id="UP000784294"/>
    </source>
</evidence>
<dbReference type="EMBL" id="CAAALY010095963">
    <property type="protein sequence ID" value="VEL28560.1"/>
    <property type="molecule type" value="Genomic_DNA"/>
</dbReference>
<keyword evidence="2" id="KW-0472">Membrane</keyword>
<dbReference type="AlphaFoldDB" id="A0A3S5C152"/>
<accession>A0A3S5C152</accession>
<keyword evidence="2" id="KW-1133">Transmembrane helix</keyword>
<reference evidence="3" key="1">
    <citation type="submission" date="2018-11" db="EMBL/GenBank/DDBJ databases">
        <authorList>
            <consortium name="Pathogen Informatics"/>
        </authorList>
    </citation>
    <scope>NUCLEOTIDE SEQUENCE</scope>
</reference>
<dbReference type="Proteomes" id="UP000784294">
    <property type="component" value="Unassembled WGS sequence"/>
</dbReference>
<organism evidence="3 4">
    <name type="scientific">Protopolystoma xenopodis</name>
    <dbReference type="NCBI Taxonomy" id="117903"/>
    <lineage>
        <taxon>Eukaryota</taxon>
        <taxon>Metazoa</taxon>
        <taxon>Spiralia</taxon>
        <taxon>Lophotrochozoa</taxon>
        <taxon>Platyhelminthes</taxon>
        <taxon>Monogenea</taxon>
        <taxon>Polyopisthocotylea</taxon>
        <taxon>Polystomatidea</taxon>
        <taxon>Polystomatidae</taxon>
        <taxon>Protopolystoma</taxon>
    </lineage>
</organism>
<keyword evidence="2" id="KW-0812">Transmembrane</keyword>
<comment type="caution">
    <text evidence="3">The sequence shown here is derived from an EMBL/GenBank/DDBJ whole genome shotgun (WGS) entry which is preliminary data.</text>
</comment>
<feature type="region of interest" description="Disordered" evidence="1">
    <location>
        <begin position="1"/>
        <end position="33"/>
    </location>
</feature>
<proteinExistence type="predicted"/>
<feature type="transmembrane region" description="Helical" evidence="2">
    <location>
        <begin position="208"/>
        <end position="228"/>
    </location>
</feature>
<gene>
    <name evidence="3" type="ORF">PXEA_LOCUS22000</name>
</gene>
<keyword evidence="4" id="KW-1185">Reference proteome</keyword>
<evidence type="ECO:0000256" key="1">
    <source>
        <dbReference type="SAM" id="MobiDB-lite"/>
    </source>
</evidence>
<name>A0A3S5C152_9PLAT</name>
<evidence type="ECO:0000313" key="3">
    <source>
        <dbReference type="EMBL" id="VEL28560.1"/>
    </source>
</evidence>
<evidence type="ECO:0000256" key="2">
    <source>
        <dbReference type="SAM" id="Phobius"/>
    </source>
</evidence>